<gene>
    <name evidence="2" type="ORF">BU23DRAFT_562413</name>
</gene>
<evidence type="ECO:0000256" key="1">
    <source>
        <dbReference type="SAM" id="MobiDB-lite"/>
    </source>
</evidence>
<reference evidence="2" key="1">
    <citation type="journal article" date="2020" name="Stud. Mycol.">
        <title>101 Dothideomycetes genomes: a test case for predicting lifestyles and emergence of pathogens.</title>
        <authorList>
            <person name="Haridas S."/>
            <person name="Albert R."/>
            <person name="Binder M."/>
            <person name="Bloem J."/>
            <person name="Labutti K."/>
            <person name="Salamov A."/>
            <person name="Andreopoulos B."/>
            <person name="Baker S."/>
            <person name="Barry K."/>
            <person name="Bills G."/>
            <person name="Bluhm B."/>
            <person name="Cannon C."/>
            <person name="Castanera R."/>
            <person name="Culley D."/>
            <person name="Daum C."/>
            <person name="Ezra D."/>
            <person name="Gonzalez J."/>
            <person name="Henrissat B."/>
            <person name="Kuo A."/>
            <person name="Liang C."/>
            <person name="Lipzen A."/>
            <person name="Lutzoni F."/>
            <person name="Magnuson J."/>
            <person name="Mondo S."/>
            <person name="Nolan M."/>
            <person name="Ohm R."/>
            <person name="Pangilinan J."/>
            <person name="Park H.-J."/>
            <person name="Ramirez L."/>
            <person name="Alfaro M."/>
            <person name="Sun H."/>
            <person name="Tritt A."/>
            <person name="Yoshinaga Y."/>
            <person name="Zwiers L.-H."/>
            <person name="Turgeon B."/>
            <person name="Goodwin S."/>
            <person name="Spatafora J."/>
            <person name="Crous P."/>
            <person name="Grigoriev I."/>
        </authorList>
    </citation>
    <scope>NUCLEOTIDE SEQUENCE</scope>
    <source>
        <strain evidence="2">CBS 107.79</strain>
    </source>
</reference>
<evidence type="ECO:0008006" key="4">
    <source>
        <dbReference type="Google" id="ProtNLM"/>
    </source>
</evidence>
<dbReference type="AlphaFoldDB" id="A0A6A5UGV5"/>
<name>A0A6A5UGV5_9PLEO</name>
<evidence type="ECO:0000313" key="2">
    <source>
        <dbReference type="EMBL" id="KAF1963874.1"/>
    </source>
</evidence>
<feature type="non-terminal residue" evidence="2">
    <location>
        <position position="1"/>
    </location>
</feature>
<feature type="non-terminal residue" evidence="2">
    <location>
        <position position="80"/>
    </location>
</feature>
<dbReference type="EMBL" id="ML976927">
    <property type="protein sequence ID" value="KAF1963874.1"/>
    <property type="molecule type" value="Genomic_DNA"/>
</dbReference>
<accession>A0A6A5UGV5</accession>
<evidence type="ECO:0000313" key="3">
    <source>
        <dbReference type="Proteomes" id="UP000800036"/>
    </source>
</evidence>
<keyword evidence="3" id="KW-1185">Reference proteome</keyword>
<organism evidence="2 3">
    <name type="scientific">Bimuria novae-zelandiae CBS 107.79</name>
    <dbReference type="NCBI Taxonomy" id="1447943"/>
    <lineage>
        <taxon>Eukaryota</taxon>
        <taxon>Fungi</taxon>
        <taxon>Dikarya</taxon>
        <taxon>Ascomycota</taxon>
        <taxon>Pezizomycotina</taxon>
        <taxon>Dothideomycetes</taxon>
        <taxon>Pleosporomycetidae</taxon>
        <taxon>Pleosporales</taxon>
        <taxon>Massarineae</taxon>
        <taxon>Didymosphaeriaceae</taxon>
        <taxon>Bimuria</taxon>
    </lineage>
</organism>
<protein>
    <recommendedName>
        <fullName evidence="4">HTH psq-type domain-containing protein</fullName>
    </recommendedName>
</protein>
<dbReference type="OrthoDB" id="3693029at2759"/>
<feature type="region of interest" description="Disordered" evidence="1">
    <location>
        <begin position="1"/>
        <end position="26"/>
    </location>
</feature>
<proteinExistence type="predicted"/>
<dbReference type="Proteomes" id="UP000800036">
    <property type="component" value="Unassembled WGS sequence"/>
</dbReference>
<sequence>VTCTDSSCPETPRAPPNTKPRLNTTTSTDYNAIAMAPIDDAIKDLKSRNLGEHFTLREVTKKYEVNHLTLGRRWRGVTAS</sequence>